<evidence type="ECO:0000313" key="2">
    <source>
        <dbReference type="EMBL" id="EEE54410.1"/>
    </source>
</evidence>
<dbReference type="EMBL" id="CM000138">
    <property type="protein sequence ID" value="EEE54410.1"/>
    <property type="molecule type" value="Genomic_DNA"/>
</dbReference>
<name>A0A8J8XT12_ORYSJ</name>
<feature type="region of interest" description="Disordered" evidence="1">
    <location>
        <begin position="188"/>
        <end position="209"/>
    </location>
</feature>
<sequence length="230" mass="24535">MTSQIHLLNGQTWPAQVASPLVGPTPKRLISPRATCVTVESVKEDAAVGQHDEERHPRPPARRPRCSGSSWLPRRKRHHYIQHCRLRSRPHPPASSSFPARSRSADAHAAKVSTQPQTPNTAKMHRSTLVINKFVGSTPLTVADQLLCNSDAAAAAVETTTDAPAPALRRVPSSTSTTTLAAPVAVASTSTDGDDDDECGEPHHPAGAAAPAANTKQLLLFAVAKDLIWD</sequence>
<reference evidence="2" key="1">
    <citation type="journal article" date="2005" name="PLoS Biol.">
        <title>The genomes of Oryza sativa: a history of duplications.</title>
        <authorList>
            <person name="Yu J."/>
            <person name="Wang J."/>
            <person name="Lin W."/>
            <person name="Li S."/>
            <person name="Li H."/>
            <person name="Zhou J."/>
            <person name="Ni P."/>
            <person name="Dong W."/>
            <person name="Hu S."/>
            <person name="Zeng C."/>
            <person name="Zhang J."/>
            <person name="Zhang Y."/>
            <person name="Li R."/>
            <person name="Xu Z."/>
            <person name="Li S."/>
            <person name="Li X."/>
            <person name="Zheng H."/>
            <person name="Cong L."/>
            <person name="Lin L."/>
            <person name="Yin J."/>
            <person name="Geng J."/>
            <person name="Li G."/>
            <person name="Shi J."/>
            <person name="Liu J."/>
            <person name="Lv H."/>
            <person name="Li J."/>
            <person name="Wang J."/>
            <person name="Deng Y."/>
            <person name="Ran L."/>
            <person name="Shi X."/>
            <person name="Wang X."/>
            <person name="Wu Q."/>
            <person name="Li C."/>
            <person name="Ren X."/>
            <person name="Wang J."/>
            <person name="Wang X."/>
            <person name="Li D."/>
            <person name="Liu D."/>
            <person name="Zhang X."/>
            <person name="Ji Z."/>
            <person name="Zhao W."/>
            <person name="Sun Y."/>
            <person name="Zhang Z."/>
            <person name="Bao J."/>
            <person name="Han Y."/>
            <person name="Dong L."/>
            <person name="Ji J."/>
            <person name="Chen P."/>
            <person name="Wu S."/>
            <person name="Liu J."/>
            <person name="Xiao Y."/>
            <person name="Bu D."/>
            <person name="Tan J."/>
            <person name="Yang L."/>
            <person name="Ye C."/>
            <person name="Zhang J."/>
            <person name="Xu J."/>
            <person name="Zhou Y."/>
            <person name="Yu Y."/>
            <person name="Zhang B."/>
            <person name="Zhuang S."/>
            <person name="Wei H."/>
            <person name="Liu B."/>
            <person name="Lei M."/>
            <person name="Yu H."/>
            <person name="Li Y."/>
            <person name="Xu H."/>
            <person name="Wei S."/>
            <person name="He X."/>
            <person name="Fang L."/>
            <person name="Zhang Z."/>
            <person name="Zhang Y."/>
            <person name="Huang X."/>
            <person name="Su Z."/>
            <person name="Tong W."/>
            <person name="Li J."/>
            <person name="Tong Z."/>
            <person name="Li S."/>
            <person name="Ye J."/>
            <person name="Wang L."/>
            <person name="Fang L."/>
            <person name="Lei T."/>
            <person name="Chen C."/>
            <person name="Chen H."/>
            <person name="Xu Z."/>
            <person name="Li H."/>
            <person name="Huang H."/>
            <person name="Zhang F."/>
            <person name="Xu H."/>
            <person name="Li N."/>
            <person name="Zhao C."/>
            <person name="Li S."/>
            <person name="Dong L."/>
            <person name="Huang Y."/>
            <person name="Li L."/>
            <person name="Xi Y."/>
            <person name="Qi Q."/>
            <person name="Li W."/>
            <person name="Zhang B."/>
            <person name="Hu W."/>
            <person name="Zhang Y."/>
            <person name="Tian X."/>
            <person name="Jiao Y."/>
            <person name="Liang X."/>
            <person name="Jin J."/>
            <person name="Gao L."/>
            <person name="Zheng W."/>
            <person name="Hao B."/>
            <person name="Liu S."/>
            <person name="Wang W."/>
            <person name="Yuan L."/>
            <person name="Cao M."/>
            <person name="McDermott J."/>
            <person name="Samudrala R."/>
            <person name="Wang J."/>
            <person name="Wong G.K."/>
            <person name="Yang H."/>
        </authorList>
    </citation>
    <scope>NUCLEOTIDE SEQUENCE [LARGE SCALE GENOMIC DNA]</scope>
</reference>
<evidence type="ECO:0000256" key="1">
    <source>
        <dbReference type="SAM" id="MobiDB-lite"/>
    </source>
</evidence>
<feature type="compositionally biased region" description="Basic and acidic residues" evidence="1">
    <location>
        <begin position="41"/>
        <end position="57"/>
    </location>
</feature>
<feature type="region of interest" description="Disordered" evidence="1">
    <location>
        <begin position="41"/>
        <end position="71"/>
    </location>
</feature>
<feature type="region of interest" description="Disordered" evidence="1">
    <location>
        <begin position="87"/>
        <end position="123"/>
    </location>
</feature>
<dbReference type="Proteomes" id="UP000007752">
    <property type="component" value="Chromosome 1"/>
</dbReference>
<gene>
    <name evidence="2" type="ORF">OsJ_01444</name>
</gene>
<accession>A0A8J8XT12</accession>
<feature type="compositionally biased region" description="Polar residues" evidence="1">
    <location>
        <begin position="112"/>
        <end position="121"/>
    </location>
</feature>
<organism evidence="2">
    <name type="scientific">Oryza sativa subsp. japonica</name>
    <name type="common">Rice</name>
    <dbReference type="NCBI Taxonomy" id="39947"/>
    <lineage>
        <taxon>Eukaryota</taxon>
        <taxon>Viridiplantae</taxon>
        <taxon>Streptophyta</taxon>
        <taxon>Embryophyta</taxon>
        <taxon>Tracheophyta</taxon>
        <taxon>Spermatophyta</taxon>
        <taxon>Magnoliopsida</taxon>
        <taxon>Liliopsida</taxon>
        <taxon>Poales</taxon>
        <taxon>Poaceae</taxon>
        <taxon>BOP clade</taxon>
        <taxon>Oryzoideae</taxon>
        <taxon>Oryzeae</taxon>
        <taxon>Oryzinae</taxon>
        <taxon>Oryza</taxon>
        <taxon>Oryza sativa</taxon>
    </lineage>
</organism>
<reference evidence="2" key="2">
    <citation type="submission" date="2008-12" db="EMBL/GenBank/DDBJ databases">
        <title>Improved gene annotation of the rice (Oryza sativa) genomes.</title>
        <authorList>
            <person name="Wang J."/>
            <person name="Li R."/>
            <person name="Fan W."/>
            <person name="Huang Q."/>
            <person name="Zhang J."/>
            <person name="Zhou Y."/>
            <person name="Hu Y."/>
            <person name="Zi S."/>
            <person name="Li J."/>
            <person name="Ni P."/>
            <person name="Zheng H."/>
            <person name="Zhang Y."/>
            <person name="Zhao M."/>
            <person name="Hao Q."/>
            <person name="McDermott J."/>
            <person name="Samudrala R."/>
            <person name="Kristiansen K."/>
            <person name="Wong G.K.-S."/>
        </authorList>
    </citation>
    <scope>NUCLEOTIDE SEQUENCE</scope>
</reference>
<dbReference type="KEGG" id="osa:9269128"/>
<proteinExistence type="predicted"/>
<protein>
    <submittedName>
        <fullName evidence="2">Uncharacterized protein</fullName>
    </submittedName>
</protein>
<dbReference type="AlphaFoldDB" id="A0A8J8XT12"/>